<dbReference type="HOGENOM" id="CLU_1845683_0_0_1"/>
<keyword evidence="3" id="KW-1185">Reference proteome</keyword>
<feature type="compositionally biased region" description="Polar residues" evidence="1">
    <location>
        <begin position="119"/>
        <end position="128"/>
    </location>
</feature>
<dbReference type="Proteomes" id="UP000016923">
    <property type="component" value="Unassembled WGS sequence"/>
</dbReference>
<gene>
    <name evidence="2" type="ORF">F503_00326</name>
</gene>
<evidence type="ECO:0000313" key="2">
    <source>
        <dbReference type="EMBL" id="EPE07604.1"/>
    </source>
</evidence>
<dbReference type="VEuPathDB" id="FungiDB:F503_00326"/>
<proteinExistence type="predicted"/>
<organism evidence="2 3">
    <name type="scientific">Ophiostoma piceae (strain UAMH 11346)</name>
    <name type="common">Sap stain fungus</name>
    <dbReference type="NCBI Taxonomy" id="1262450"/>
    <lineage>
        <taxon>Eukaryota</taxon>
        <taxon>Fungi</taxon>
        <taxon>Dikarya</taxon>
        <taxon>Ascomycota</taxon>
        <taxon>Pezizomycotina</taxon>
        <taxon>Sordariomycetes</taxon>
        <taxon>Sordariomycetidae</taxon>
        <taxon>Ophiostomatales</taxon>
        <taxon>Ophiostomataceae</taxon>
        <taxon>Ophiostoma</taxon>
    </lineage>
</organism>
<feature type="region of interest" description="Disordered" evidence="1">
    <location>
        <begin position="34"/>
        <end position="139"/>
    </location>
</feature>
<dbReference type="EMBL" id="KE148150">
    <property type="protein sequence ID" value="EPE07604.1"/>
    <property type="molecule type" value="Genomic_DNA"/>
</dbReference>
<evidence type="ECO:0000256" key="1">
    <source>
        <dbReference type="SAM" id="MobiDB-lite"/>
    </source>
</evidence>
<name>S3C244_OPHP1</name>
<feature type="region of interest" description="Disordered" evidence="1">
    <location>
        <begin position="1"/>
        <end position="21"/>
    </location>
</feature>
<accession>S3C244</accession>
<feature type="compositionally biased region" description="Basic and acidic residues" evidence="1">
    <location>
        <begin position="82"/>
        <end position="91"/>
    </location>
</feature>
<evidence type="ECO:0000313" key="3">
    <source>
        <dbReference type="Proteomes" id="UP000016923"/>
    </source>
</evidence>
<reference evidence="2 3" key="1">
    <citation type="journal article" date="2013" name="BMC Genomics">
        <title>The genome and transcriptome of the pine saprophyte Ophiostoma piceae, and a comparison with the bark beetle-associated pine pathogen Grosmannia clavigera.</title>
        <authorList>
            <person name="Haridas S."/>
            <person name="Wang Y."/>
            <person name="Lim L."/>
            <person name="Massoumi Alamouti S."/>
            <person name="Jackman S."/>
            <person name="Docking R."/>
            <person name="Robertson G."/>
            <person name="Birol I."/>
            <person name="Bohlmann J."/>
            <person name="Breuil C."/>
        </authorList>
    </citation>
    <scope>NUCLEOTIDE SEQUENCE [LARGE SCALE GENOMIC DNA]</scope>
    <source>
        <strain evidence="2 3">UAMH 11346</strain>
    </source>
</reference>
<protein>
    <submittedName>
        <fullName evidence="2">Uncharacterized protein</fullName>
    </submittedName>
</protein>
<dbReference type="AlphaFoldDB" id="S3C244"/>
<sequence length="139" mass="15301">MRDDERERMQSRFGNRAFWQNHNDRTHARACANVPSGNPFVPRPNGPNIHQPVPGYGQGSQQDGQLSAVAQWLQAAHTGPGEPRHDQHQADWDDDEGYSSADGLDLNPPPPQNVHFIIPQSNNRNNGFQPGAGASCSTE</sequence>
<feature type="compositionally biased region" description="Basic and acidic residues" evidence="1">
    <location>
        <begin position="1"/>
        <end position="10"/>
    </location>
</feature>